<name>A0A921EPM5_9ACTN</name>
<comment type="caution">
    <text evidence="1">The sequence shown here is derived from an EMBL/GenBank/DDBJ whole genome shotgun (WGS) entry which is preliminary data.</text>
</comment>
<dbReference type="Proteomes" id="UP000712713">
    <property type="component" value="Unassembled WGS sequence"/>
</dbReference>
<gene>
    <name evidence="1" type="ORF">K8V15_05265</name>
</gene>
<evidence type="ECO:0000313" key="1">
    <source>
        <dbReference type="EMBL" id="HJE51375.1"/>
    </source>
</evidence>
<proteinExistence type="predicted"/>
<protein>
    <submittedName>
        <fullName evidence="1">DUF2017 family protein</fullName>
    </submittedName>
</protein>
<dbReference type="AlphaFoldDB" id="A0A921EPM5"/>
<sequence length="194" mass="21833">MLDPHDIIWAYDGRDGRADGLEAMIGIYVQNLETLLPPESDDPFEQIVADLADDPTNRMLSNSRLVRLFPPARTDDKAADEFWRDSIHSQTRARITSANAVVTALNAWDGYVPVELQQADDWVKTLGALRLFWYTELAGTDRLAEIDPDLLARNPGVEDLIEWMGYLLEDLLESRSTCLRLAASLDPSDFEPAE</sequence>
<accession>A0A921EPM5</accession>
<reference evidence="1" key="2">
    <citation type="submission" date="2021-09" db="EMBL/GenBank/DDBJ databases">
        <authorList>
            <person name="Gilroy R."/>
        </authorList>
    </citation>
    <scope>NUCLEOTIDE SEQUENCE</scope>
    <source>
        <strain evidence="1">ChiGjej3B3-7470</strain>
    </source>
</reference>
<evidence type="ECO:0000313" key="2">
    <source>
        <dbReference type="Proteomes" id="UP000712713"/>
    </source>
</evidence>
<dbReference type="InterPro" id="IPR018561">
    <property type="entry name" value="AosR"/>
</dbReference>
<dbReference type="EMBL" id="DYZF01000129">
    <property type="protein sequence ID" value="HJE51375.1"/>
    <property type="molecule type" value="Genomic_DNA"/>
</dbReference>
<reference evidence="1" key="1">
    <citation type="journal article" date="2021" name="PeerJ">
        <title>Extensive microbial diversity within the chicken gut microbiome revealed by metagenomics and culture.</title>
        <authorList>
            <person name="Gilroy R."/>
            <person name="Ravi A."/>
            <person name="Getino M."/>
            <person name="Pursley I."/>
            <person name="Horton D.L."/>
            <person name="Alikhan N.F."/>
            <person name="Baker D."/>
            <person name="Gharbi K."/>
            <person name="Hall N."/>
            <person name="Watson M."/>
            <person name="Adriaenssens E.M."/>
            <person name="Foster-Nyarko E."/>
            <person name="Jarju S."/>
            <person name="Secka A."/>
            <person name="Antonio M."/>
            <person name="Oren A."/>
            <person name="Chaudhuri R.R."/>
            <person name="La Ragione R."/>
            <person name="Hildebrand F."/>
            <person name="Pallen M.J."/>
        </authorList>
    </citation>
    <scope>NUCLEOTIDE SEQUENCE</scope>
    <source>
        <strain evidence="1">ChiGjej3B3-7470</strain>
    </source>
</reference>
<dbReference type="Pfam" id="PF09438">
    <property type="entry name" value="DUF2017"/>
    <property type="match status" value="1"/>
</dbReference>
<organism evidence="1 2">
    <name type="scientific">Tessaracoccus flavescens</name>
    <dbReference type="NCBI Taxonomy" id="399497"/>
    <lineage>
        <taxon>Bacteria</taxon>
        <taxon>Bacillati</taxon>
        <taxon>Actinomycetota</taxon>
        <taxon>Actinomycetes</taxon>
        <taxon>Propionibacteriales</taxon>
        <taxon>Propionibacteriaceae</taxon>
        <taxon>Tessaracoccus</taxon>
    </lineage>
</organism>